<dbReference type="EMBL" id="VSSQ01001097">
    <property type="protein sequence ID" value="MPM05067.1"/>
    <property type="molecule type" value="Genomic_DNA"/>
</dbReference>
<comment type="caution">
    <text evidence="1">The sequence shown here is derived from an EMBL/GenBank/DDBJ whole genome shotgun (WGS) entry which is preliminary data.</text>
</comment>
<protein>
    <submittedName>
        <fullName evidence="1">Uncharacterized protein</fullName>
    </submittedName>
</protein>
<organism evidence="1">
    <name type="scientific">bioreactor metagenome</name>
    <dbReference type="NCBI Taxonomy" id="1076179"/>
    <lineage>
        <taxon>unclassified sequences</taxon>
        <taxon>metagenomes</taxon>
        <taxon>ecological metagenomes</taxon>
    </lineage>
</organism>
<sequence>MDFLHPVNVCIFESYIKQRNMTVNVTERKMQLTERQLIDIQSQAERVLSGNNSADAIESFSRYSEELKKYIADNFTNPEFIERINQIEKINFKRNKIKIWHIVTFSFWVVLLIQNIAKQKSIEEVARVKSDWSSAYILFKTIS</sequence>
<proteinExistence type="predicted"/>
<dbReference type="AlphaFoldDB" id="A0A644WN68"/>
<gene>
    <name evidence="1" type="ORF">SDC9_51351</name>
</gene>
<evidence type="ECO:0000313" key="1">
    <source>
        <dbReference type="EMBL" id="MPM05067.1"/>
    </source>
</evidence>
<accession>A0A644WN68</accession>
<reference evidence="1" key="1">
    <citation type="submission" date="2019-08" db="EMBL/GenBank/DDBJ databases">
        <authorList>
            <person name="Kucharzyk K."/>
            <person name="Murdoch R.W."/>
            <person name="Higgins S."/>
            <person name="Loffler F."/>
        </authorList>
    </citation>
    <scope>NUCLEOTIDE SEQUENCE</scope>
</reference>
<name>A0A644WN68_9ZZZZ</name>